<evidence type="ECO:0000313" key="4">
    <source>
        <dbReference type="Proteomes" id="UP001390339"/>
    </source>
</evidence>
<keyword evidence="4" id="KW-1185">Reference proteome</keyword>
<dbReference type="Pfam" id="PF09362">
    <property type="entry name" value="DUF1996"/>
    <property type="match status" value="1"/>
</dbReference>
<comment type="caution">
    <text evidence="3">The sequence shown here is derived from an EMBL/GenBank/DDBJ whole genome shotgun (WGS) entry which is preliminary data.</text>
</comment>
<reference evidence="3 4" key="1">
    <citation type="journal article" date="2024" name="IMA Fungus">
        <title>Apiospora arundinis, a panoply of carbohydrate-active enzymes and secondary metabolites.</title>
        <authorList>
            <person name="Sorensen T."/>
            <person name="Petersen C."/>
            <person name="Muurmann A.T."/>
            <person name="Christiansen J.V."/>
            <person name="Brundto M.L."/>
            <person name="Overgaard C.K."/>
            <person name="Boysen A.T."/>
            <person name="Wollenberg R.D."/>
            <person name="Larsen T.O."/>
            <person name="Sorensen J.L."/>
            <person name="Nielsen K.L."/>
            <person name="Sondergaard T.E."/>
        </authorList>
    </citation>
    <scope>NUCLEOTIDE SEQUENCE [LARGE SCALE GENOMIC DNA]</scope>
    <source>
        <strain evidence="3 4">AAU 773</strain>
    </source>
</reference>
<evidence type="ECO:0000256" key="1">
    <source>
        <dbReference type="SAM" id="SignalP"/>
    </source>
</evidence>
<accession>A0ABR2IRL7</accession>
<sequence length="427" mass="47207">MFSSSEPPKPLAGKSNIMMLWYVGLTLVSHVGLAYSQSDGSYNGSDLDAPMLAGGPRGGQGAMLRFGCSQAVIERLDPLVNPAMNPSAHMHQIVGGNAFNASMPLEDISQLATCTTCHFTQDLSNYWTANLYFKARNSTYKRVPQMANQFNDGDEGGITIYYTSPGPNATTAFKPGFRMLTGDSTRRTSENPGKNMQQCYRCFSEPNFGGSMYSPCFDPKWDTDHLPKQPCPGGIRSNIIFPLCWDGKSLDSPDHREHVAHPIGGPPSFSIVSGTCPESHPVKIPQVMLEVNWDTRDFNDESEWPEDGTQPFILSTGDNTGYGQHGDYVFGWQDDSLQLAMDNQCYLRNCSRLPSQMPPDKNKCSVPVTAPENIDGCELQIPSMVLYLLPFTSFSFVSFALLTSKKGWTCFQENRWGDYSRISLHGT</sequence>
<gene>
    <name evidence="3" type="ORF">PGQ11_006064</name>
</gene>
<dbReference type="PANTHER" id="PTHR43662:SF6">
    <property type="entry name" value="DUF1996 DOMAIN-CONTAINING PROTEIN"/>
    <property type="match status" value="1"/>
</dbReference>
<keyword evidence="1" id="KW-0732">Signal</keyword>
<organism evidence="3 4">
    <name type="scientific">Apiospora arundinis</name>
    <dbReference type="NCBI Taxonomy" id="335852"/>
    <lineage>
        <taxon>Eukaryota</taxon>
        <taxon>Fungi</taxon>
        <taxon>Dikarya</taxon>
        <taxon>Ascomycota</taxon>
        <taxon>Pezizomycotina</taxon>
        <taxon>Sordariomycetes</taxon>
        <taxon>Xylariomycetidae</taxon>
        <taxon>Amphisphaeriales</taxon>
        <taxon>Apiosporaceae</taxon>
        <taxon>Apiospora</taxon>
    </lineage>
</organism>
<proteinExistence type="predicted"/>
<protein>
    <recommendedName>
        <fullName evidence="2">DUF1996 domain-containing protein</fullName>
    </recommendedName>
</protein>
<dbReference type="EMBL" id="JAPCWZ010000004">
    <property type="protein sequence ID" value="KAK8867486.1"/>
    <property type="molecule type" value="Genomic_DNA"/>
</dbReference>
<dbReference type="Proteomes" id="UP001390339">
    <property type="component" value="Unassembled WGS sequence"/>
</dbReference>
<dbReference type="InterPro" id="IPR018535">
    <property type="entry name" value="DUF1996"/>
</dbReference>
<evidence type="ECO:0000259" key="2">
    <source>
        <dbReference type="Pfam" id="PF09362"/>
    </source>
</evidence>
<feature type="domain" description="DUF1996" evidence="2">
    <location>
        <begin position="77"/>
        <end position="332"/>
    </location>
</feature>
<name>A0ABR2IRL7_9PEZI</name>
<feature type="chain" id="PRO_5046264731" description="DUF1996 domain-containing protein" evidence="1">
    <location>
        <begin position="37"/>
        <end position="427"/>
    </location>
</feature>
<evidence type="ECO:0000313" key="3">
    <source>
        <dbReference type="EMBL" id="KAK8867486.1"/>
    </source>
</evidence>
<dbReference type="PANTHER" id="PTHR43662">
    <property type="match status" value="1"/>
</dbReference>
<feature type="signal peptide" evidence="1">
    <location>
        <begin position="1"/>
        <end position="36"/>
    </location>
</feature>